<evidence type="ECO:0000313" key="3">
    <source>
        <dbReference type="Proteomes" id="UP001195724"/>
    </source>
</evidence>
<dbReference type="EMBL" id="JAFBCL010000001">
    <property type="protein sequence ID" value="MBM7814210.1"/>
    <property type="molecule type" value="Genomic_DNA"/>
</dbReference>
<accession>A0ABS2SEJ8</accession>
<keyword evidence="3" id="KW-1185">Reference proteome</keyword>
<sequence>MGEPPPRNRGISEDWLAVVVGLLLFALALAGVIPPGLVP</sequence>
<evidence type="ECO:0000313" key="2">
    <source>
        <dbReference type="EMBL" id="MBM7814210.1"/>
    </source>
</evidence>
<evidence type="ECO:0000256" key="1">
    <source>
        <dbReference type="SAM" id="Phobius"/>
    </source>
</evidence>
<organism evidence="2 3">
    <name type="scientific">Saccharothrix algeriensis</name>
    <dbReference type="NCBI Taxonomy" id="173560"/>
    <lineage>
        <taxon>Bacteria</taxon>
        <taxon>Bacillati</taxon>
        <taxon>Actinomycetota</taxon>
        <taxon>Actinomycetes</taxon>
        <taxon>Pseudonocardiales</taxon>
        <taxon>Pseudonocardiaceae</taxon>
        <taxon>Saccharothrix</taxon>
    </lineage>
</organism>
<keyword evidence="1" id="KW-0472">Membrane</keyword>
<name>A0ABS2SEJ8_9PSEU</name>
<proteinExistence type="predicted"/>
<feature type="transmembrane region" description="Helical" evidence="1">
    <location>
        <begin position="15"/>
        <end position="38"/>
    </location>
</feature>
<dbReference type="Proteomes" id="UP001195724">
    <property type="component" value="Unassembled WGS sequence"/>
</dbReference>
<gene>
    <name evidence="2" type="ORF">JOE68_005075</name>
</gene>
<keyword evidence="1" id="KW-1133">Transmembrane helix</keyword>
<protein>
    <submittedName>
        <fullName evidence="2">Uncharacterized protein</fullName>
    </submittedName>
</protein>
<comment type="caution">
    <text evidence="2">The sequence shown here is derived from an EMBL/GenBank/DDBJ whole genome shotgun (WGS) entry which is preliminary data.</text>
</comment>
<reference evidence="2 3" key="1">
    <citation type="submission" date="2021-01" db="EMBL/GenBank/DDBJ databases">
        <title>Sequencing the genomes of 1000 actinobacteria strains.</title>
        <authorList>
            <person name="Klenk H.-P."/>
        </authorList>
    </citation>
    <scope>NUCLEOTIDE SEQUENCE [LARGE SCALE GENOMIC DNA]</scope>
    <source>
        <strain evidence="2 3">DSM 44581</strain>
    </source>
</reference>
<keyword evidence="1" id="KW-0812">Transmembrane</keyword>